<proteinExistence type="predicted"/>
<keyword evidence="2" id="KW-1133">Transmembrane helix</keyword>
<evidence type="ECO:0008006" key="5">
    <source>
        <dbReference type="Google" id="ProtNLM"/>
    </source>
</evidence>
<feature type="transmembrane region" description="Helical" evidence="2">
    <location>
        <begin position="206"/>
        <end position="223"/>
    </location>
</feature>
<gene>
    <name evidence="3" type="ORF">SAMN05660199_02617</name>
</gene>
<keyword evidence="2" id="KW-0472">Membrane</keyword>
<evidence type="ECO:0000256" key="2">
    <source>
        <dbReference type="SAM" id="Phobius"/>
    </source>
</evidence>
<name>A0A1H0MFK4_9ACTN</name>
<protein>
    <recommendedName>
        <fullName evidence="5">DUF308 domain-containing protein</fullName>
    </recommendedName>
</protein>
<keyword evidence="2" id="KW-0812">Transmembrane</keyword>
<reference evidence="4" key="1">
    <citation type="submission" date="2016-10" db="EMBL/GenBank/DDBJ databases">
        <authorList>
            <person name="Varghese N."/>
            <person name="Submissions S."/>
        </authorList>
    </citation>
    <scope>NUCLEOTIDE SEQUENCE [LARGE SCALE GENOMIC DNA]</scope>
    <source>
        <strain evidence="4">DSM 45843</strain>
    </source>
</reference>
<dbReference type="EMBL" id="FNIR01000007">
    <property type="protein sequence ID" value="SDO79121.1"/>
    <property type="molecule type" value="Genomic_DNA"/>
</dbReference>
<feature type="region of interest" description="Disordered" evidence="1">
    <location>
        <begin position="80"/>
        <end position="111"/>
    </location>
</feature>
<feature type="region of interest" description="Disordered" evidence="1">
    <location>
        <begin position="128"/>
        <end position="158"/>
    </location>
</feature>
<dbReference type="STRING" id="1052260.SAMN05660199_02617"/>
<evidence type="ECO:0000256" key="1">
    <source>
        <dbReference type="SAM" id="MobiDB-lite"/>
    </source>
</evidence>
<evidence type="ECO:0000313" key="4">
    <source>
        <dbReference type="Proteomes" id="UP000199088"/>
    </source>
</evidence>
<dbReference type="Proteomes" id="UP000199088">
    <property type="component" value="Unassembled WGS sequence"/>
</dbReference>
<feature type="compositionally biased region" description="Basic and acidic residues" evidence="1">
    <location>
        <begin position="80"/>
        <end position="90"/>
    </location>
</feature>
<organism evidence="3 4">
    <name type="scientific">Klenkia soli</name>
    <dbReference type="NCBI Taxonomy" id="1052260"/>
    <lineage>
        <taxon>Bacteria</taxon>
        <taxon>Bacillati</taxon>
        <taxon>Actinomycetota</taxon>
        <taxon>Actinomycetes</taxon>
        <taxon>Geodermatophilales</taxon>
        <taxon>Geodermatophilaceae</taxon>
        <taxon>Klenkia</taxon>
    </lineage>
</organism>
<feature type="region of interest" description="Disordered" evidence="1">
    <location>
        <begin position="46"/>
        <end position="65"/>
    </location>
</feature>
<evidence type="ECO:0000313" key="3">
    <source>
        <dbReference type="EMBL" id="SDO79121.1"/>
    </source>
</evidence>
<dbReference type="AlphaFoldDB" id="A0A1H0MFK4"/>
<dbReference type="RefSeq" id="WP_091245844.1">
    <property type="nucleotide sequence ID" value="NZ_FNIR01000007.1"/>
</dbReference>
<sequence>MNARRGRRDNGLEASLWHPLRDVDPRVGEHLLDVLREEGIAAYLAPSTDDGPYTRTQFLPSPPTDRLFVDRARRADARTVVDTHADDHEPAAPTPPPTPRRRRTDRAEDAAATDAEFARIVAAWQAEEAAAATPPPAPAVPEEPRDDPPPPPAEVPVLDLPDEHFEPPAPPPLPVLAPASLYALLLILAGAVCIVTPGTIGLSLDVGIVIGVLAVVGGVAVLVSRMRDRSDDDGDGAVV</sequence>
<accession>A0A1H0MFK4</accession>
<feature type="transmembrane region" description="Helical" evidence="2">
    <location>
        <begin position="181"/>
        <end position="200"/>
    </location>
</feature>
<keyword evidence="4" id="KW-1185">Reference proteome</keyword>
<dbReference type="OrthoDB" id="5194081at2"/>